<feature type="non-terminal residue" evidence="2">
    <location>
        <position position="113"/>
    </location>
</feature>
<dbReference type="Pfam" id="PF07969">
    <property type="entry name" value="Amidohydro_3"/>
    <property type="match status" value="1"/>
</dbReference>
<dbReference type="InterPro" id="IPR013108">
    <property type="entry name" value="Amidohydro_3"/>
</dbReference>
<reference evidence="3" key="1">
    <citation type="submission" date="2015-05" db="EMBL/GenBank/DDBJ databases">
        <authorList>
            <person name="Fogelqvist Johan"/>
        </authorList>
    </citation>
    <scope>NUCLEOTIDE SEQUENCE [LARGE SCALE GENOMIC DNA]</scope>
</reference>
<dbReference type="PANTHER" id="PTHR22642">
    <property type="entry name" value="IMIDAZOLONEPROPIONASE"/>
    <property type="match status" value="1"/>
</dbReference>
<protein>
    <recommendedName>
        <fullName evidence="1">Amidohydrolase 3 domain-containing protein</fullName>
    </recommendedName>
</protein>
<evidence type="ECO:0000259" key="1">
    <source>
        <dbReference type="Pfam" id="PF07969"/>
    </source>
</evidence>
<dbReference type="AlphaFoldDB" id="A0A0G4NJI7"/>
<feature type="domain" description="Amidohydrolase 3" evidence="1">
    <location>
        <begin position="34"/>
        <end position="113"/>
    </location>
</feature>
<accession>A0A0G4NJI7</accession>
<evidence type="ECO:0000313" key="3">
    <source>
        <dbReference type="Proteomes" id="UP000045706"/>
    </source>
</evidence>
<dbReference type="PANTHER" id="PTHR22642:SF2">
    <property type="entry name" value="PROTEIN LONG AFTER FAR-RED 3"/>
    <property type="match status" value="1"/>
</dbReference>
<proteinExistence type="predicted"/>
<gene>
    <name evidence="2" type="ORF">BN1723_020097</name>
</gene>
<name>A0A0G4NJI7_VERLO</name>
<dbReference type="Proteomes" id="UP000045706">
    <property type="component" value="Unassembled WGS sequence"/>
</dbReference>
<sequence length="113" mass="12044">MAGSSSDWTVRVYAMLECAQRNTYCPDAAAKVSRVSDLLSVRSVKLFADGALGSWGSAMIEPYSDRPETSGSLLVNATTLTNLAKSWAAFGYQVNIHAIGDLANRLAIDALEA</sequence>
<dbReference type="Gene3D" id="3.20.20.140">
    <property type="entry name" value="Metal-dependent hydrolases"/>
    <property type="match status" value="1"/>
</dbReference>
<dbReference type="EMBL" id="CVQI01035907">
    <property type="protein sequence ID" value="CRK46647.1"/>
    <property type="molecule type" value="Genomic_DNA"/>
</dbReference>
<evidence type="ECO:0000313" key="2">
    <source>
        <dbReference type="EMBL" id="CRK46647.1"/>
    </source>
</evidence>
<organism evidence="2 3">
    <name type="scientific">Verticillium longisporum</name>
    <name type="common">Verticillium dahliae var. longisporum</name>
    <dbReference type="NCBI Taxonomy" id="100787"/>
    <lineage>
        <taxon>Eukaryota</taxon>
        <taxon>Fungi</taxon>
        <taxon>Dikarya</taxon>
        <taxon>Ascomycota</taxon>
        <taxon>Pezizomycotina</taxon>
        <taxon>Sordariomycetes</taxon>
        <taxon>Hypocreomycetidae</taxon>
        <taxon>Glomerellales</taxon>
        <taxon>Plectosphaerellaceae</taxon>
        <taxon>Verticillium</taxon>
    </lineage>
</organism>